<proteinExistence type="inferred from homology"/>
<dbReference type="GO" id="GO:0055085">
    <property type="term" value="P:transmembrane transport"/>
    <property type="evidence" value="ECO:0007669"/>
    <property type="project" value="InterPro"/>
</dbReference>
<comment type="similarity">
    <text evidence="7">Belongs to the binding-protein-dependent transport system permease family.</text>
</comment>
<dbReference type="RefSeq" id="WP_207729859.1">
    <property type="nucleotide sequence ID" value="NZ_DBEWYZ010000244.1"/>
</dbReference>
<dbReference type="InterPro" id="IPR035906">
    <property type="entry name" value="MetI-like_sf"/>
</dbReference>
<evidence type="ECO:0000256" key="7">
    <source>
        <dbReference type="RuleBase" id="RU363032"/>
    </source>
</evidence>
<dbReference type="PANTHER" id="PTHR43386:SF1">
    <property type="entry name" value="D,D-DIPEPTIDE TRANSPORT SYSTEM PERMEASE PROTEIN DDPC-RELATED"/>
    <property type="match status" value="1"/>
</dbReference>
<keyword evidence="2 7" id="KW-0813">Transport</keyword>
<dbReference type="GO" id="GO:0005886">
    <property type="term" value="C:plasma membrane"/>
    <property type="evidence" value="ECO:0007669"/>
    <property type="project" value="UniProtKB-SubCell"/>
</dbReference>
<dbReference type="Gene3D" id="1.10.3720.10">
    <property type="entry name" value="MetI-like"/>
    <property type="match status" value="1"/>
</dbReference>
<evidence type="ECO:0000256" key="6">
    <source>
        <dbReference type="ARBA" id="ARBA00023136"/>
    </source>
</evidence>
<feature type="transmembrane region" description="Helical" evidence="7">
    <location>
        <begin position="82"/>
        <end position="108"/>
    </location>
</feature>
<dbReference type="Proteomes" id="UP000248057">
    <property type="component" value="Unassembled WGS sequence"/>
</dbReference>
<evidence type="ECO:0000256" key="4">
    <source>
        <dbReference type="ARBA" id="ARBA00022692"/>
    </source>
</evidence>
<keyword evidence="6 7" id="KW-0472">Membrane</keyword>
<accession>A0A2V3YCZ9</accession>
<dbReference type="AlphaFoldDB" id="A0A2V3YCZ9"/>
<evidence type="ECO:0000313" key="10">
    <source>
        <dbReference type="Proteomes" id="UP000248057"/>
    </source>
</evidence>
<keyword evidence="3" id="KW-1003">Cell membrane</keyword>
<evidence type="ECO:0000256" key="2">
    <source>
        <dbReference type="ARBA" id="ARBA00022448"/>
    </source>
</evidence>
<dbReference type="GeneID" id="86059917"/>
<evidence type="ECO:0000313" key="9">
    <source>
        <dbReference type="EMBL" id="PXX57265.1"/>
    </source>
</evidence>
<dbReference type="InterPro" id="IPR000515">
    <property type="entry name" value="MetI-like"/>
</dbReference>
<sequence length="284" mass="30651">MKNTKIKSFLRTFFSRGIIIKISVVIAFVFIAGAVFAPVIGRYDPNAIELNNALKASGNGHIFGTDAYGRDVFTRLLYGARISLLASVFSCLAAAIIGMLLGLLAGYYEKAAALIIMRYVDIQLSIPPLLFTIVIGLVAGHGLGGLIFAISFGLIPGFTRLMYGIVLSIKESDYIVALRLADIKSYKIILKHLLPNSFPSMIVMFATNLGSAIMLESTLSFLGIGIQMPTASWGNMVSDGYSYLFTNPMLALLPGVCITLIVVAFNIIGDGLRDALDPRLRGKL</sequence>
<dbReference type="InterPro" id="IPR050366">
    <property type="entry name" value="BP-dependent_transpt_permease"/>
</dbReference>
<comment type="subcellular location">
    <subcellularLocation>
        <location evidence="1 7">Cell membrane</location>
        <topology evidence="1 7">Multi-pass membrane protein</topology>
    </subcellularLocation>
</comment>
<keyword evidence="5 7" id="KW-1133">Transmembrane helix</keyword>
<dbReference type="PROSITE" id="PS50928">
    <property type="entry name" value="ABC_TM1"/>
    <property type="match status" value="1"/>
</dbReference>
<dbReference type="Pfam" id="PF00528">
    <property type="entry name" value="BPD_transp_1"/>
    <property type="match status" value="1"/>
</dbReference>
<evidence type="ECO:0000256" key="5">
    <source>
        <dbReference type="ARBA" id="ARBA00022989"/>
    </source>
</evidence>
<evidence type="ECO:0000259" key="8">
    <source>
        <dbReference type="PROSITE" id="PS50928"/>
    </source>
</evidence>
<organism evidence="9 10">
    <name type="scientific">Hungatella effluvii</name>
    <dbReference type="NCBI Taxonomy" id="1096246"/>
    <lineage>
        <taxon>Bacteria</taxon>
        <taxon>Bacillati</taxon>
        <taxon>Bacillota</taxon>
        <taxon>Clostridia</taxon>
        <taxon>Lachnospirales</taxon>
        <taxon>Lachnospiraceae</taxon>
        <taxon>Hungatella</taxon>
    </lineage>
</organism>
<protein>
    <submittedName>
        <fullName evidence="9">Peptide/nickel transport system permease protein</fullName>
    </submittedName>
</protein>
<comment type="caution">
    <text evidence="9">The sequence shown here is derived from an EMBL/GenBank/DDBJ whole genome shotgun (WGS) entry which is preliminary data.</text>
</comment>
<feature type="transmembrane region" description="Helical" evidence="7">
    <location>
        <begin position="20"/>
        <end position="40"/>
    </location>
</feature>
<feature type="transmembrane region" description="Helical" evidence="7">
    <location>
        <begin position="202"/>
        <end position="228"/>
    </location>
</feature>
<feature type="transmembrane region" description="Helical" evidence="7">
    <location>
        <begin position="248"/>
        <end position="269"/>
    </location>
</feature>
<dbReference type="SUPFAM" id="SSF161098">
    <property type="entry name" value="MetI-like"/>
    <property type="match status" value="1"/>
</dbReference>
<keyword evidence="10" id="KW-1185">Reference proteome</keyword>
<name>A0A2V3YCZ9_9FIRM</name>
<evidence type="ECO:0000256" key="1">
    <source>
        <dbReference type="ARBA" id="ARBA00004651"/>
    </source>
</evidence>
<keyword evidence="4 7" id="KW-0812">Transmembrane</keyword>
<dbReference type="EMBL" id="QJKD01000001">
    <property type="protein sequence ID" value="PXX57265.1"/>
    <property type="molecule type" value="Genomic_DNA"/>
</dbReference>
<feature type="transmembrane region" description="Helical" evidence="7">
    <location>
        <begin position="129"/>
        <end position="155"/>
    </location>
</feature>
<dbReference type="CDD" id="cd06261">
    <property type="entry name" value="TM_PBP2"/>
    <property type="match status" value="1"/>
</dbReference>
<evidence type="ECO:0000256" key="3">
    <source>
        <dbReference type="ARBA" id="ARBA00022475"/>
    </source>
</evidence>
<dbReference type="PANTHER" id="PTHR43386">
    <property type="entry name" value="OLIGOPEPTIDE TRANSPORT SYSTEM PERMEASE PROTEIN APPC"/>
    <property type="match status" value="1"/>
</dbReference>
<gene>
    <name evidence="9" type="ORF">DFR60_101574</name>
</gene>
<reference evidence="9 10" key="1">
    <citation type="submission" date="2018-05" db="EMBL/GenBank/DDBJ databases">
        <title>Genomic Encyclopedia of Type Strains, Phase IV (KMG-IV): sequencing the most valuable type-strain genomes for metagenomic binning, comparative biology and taxonomic classification.</title>
        <authorList>
            <person name="Goeker M."/>
        </authorList>
    </citation>
    <scope>NUCLEOTIDE SEQUENCE [LARGE SCALE GENOMIC DNA]</scope>
    <source>
        <strain evidence="9 10">DSM 24995</strain>
    </source>
</reference>
<feature type="domain" description="ABC transmembrane type-1" evidence="8">
    <location>
        <begin position="80"/>
        <end position="269"/>
    </location>
</feature>